<comment type="caution">
    <text evidence="1">The sequence shown here is derived from an EMBL/GenBank/DDBJ whole genome shotgun (WGS) entry which is preliminary data.</text>
</comment>
<evidence type="ECO:0000313" key="2">
    <source>
        <dbReference type="Proteomes" id="UP001469553"/>
    </source>
</evidence>
<name>A0ABV0ZUN5_9TELE</name>
<keyword evidence="2" id="KW-1185">Reference proteome</keyword>
<evidence type="ECO:0000313" key="1">
    <source>
        <dbReference type="EMBL" id="MEQ2309988.1"/>
    </source>
</evidence>
<gene>
    <name evidence="1" type="ORF">AMECASPLE_004198</name>
</gene>
<sequence>MERLRRAVGAVTGWFGSVAAGLSSGNKERRSEDRTLRSLHKPFRYPVYDCCYTGPRGCNSTMQEALHHEDQGALQTINGSHVMQKHCRSN</sequence>
<dbReference type="Proteomes" id="UP001469553">
    <property type="component" value="Unassembled WGS sequence"/>
</dbReference>
<organism evidence="1 2">
    <name type="scientific">Ameca splendens</name>
    <dbReference type="NCBI Taxonomy" id="208324"/>
    <lineage>
        <taxon>Eukaryota</taxon>
        <taxon>Metazoa</taxon>
        <taxon>Chordata</taxon>
        <taxon>Craniata</taxon>
        <taxon>Vertebrata</taxon>
        <taxon>Euteleostomi</taxon>
        <taxon>Actinopterygii</taxon>
        <taxon>Neopterygii</taxon>
        <taxon>Teleostei</taxon>
        <taxon>Neoteleostei</taxon>
        <taxon>Acanthomorphata</taxon>
        <taxon>Ovalentaria</taxon>
        <taxon>Atherinomorphae</taxon>
        <taxon>Cyprinodontiformes</taxon>
        <taxon>Goodeidae</taxon>
        <taxon>Ameca</taxon>
    </lineage>
</organism>
<evidence type="ECO:0008006" key="3">
    <source>
        <dbReference type="Google" id="ProtNLM"/>
    </source>
</evidence>
<proteinExistence type="predicted"/>
<protein>
    <recommendedName>
        <fullName evidence="3">Secreted protein</fullName>
    </recommendedName>
</protein>
<dbReference type="EMBL" id="JAHRIP010075411">
    <property type="protein sequence ID" value="MEQ2309988.1"/>
    <property type="molecule type" value="Genomic_DNA"/>
</dbReference>
<reference evidence="1 2" key="1">
    <citation type="submission" date="2021-06" db="EMBL/GenBank/DDBJ databases">
        <authorList>
            <person name="Palmer J.M."/>
        </authorList>
    </citation>
    <scope>NUCLEOTIDE SEQUENCE [LARGE SCALE GENOMIC DNA]</scope>
    <source>
        <strain evidence="1 2">AS_MEX2019</strain>
        <tissue evidence="1">Muscle</tissue>
    </source>
</reference>
<accession>A0ABV0ZUN5</accession>